<name>A0ACB7X8H1_9ERIC</name>
<organism evidence="1 2">
    <name type="scientific">Vaccinium darrowii</name>
    <dbReference type="NCBI Taxonomy" id="229202"/>
    <lineage>
        <taxon>Eukaryota</taxon>
        <taxon>Viridiplantae</taxon>
        <taxon>Streptophyta</taxon>
        <taxon>Embryophyta</taxon>
        <taxon>Tracheophyta</taxon>
        <taxon>Spermatophyta</taxon>
        <taxon>Magnoliopsida</taxon>
        <taxon>eudicotyledons</taxon>
        <taxon>Gunneridae</taxon>
        <taxon>Pentapetalae</taxon>
        <taxon>asterids</taxon>
        <taxon>Ericales</taxon>
        <taxon>Ericaceae</taxon>
        <taxon>Vaccinioideae</taxon>
        <taxon>Vaccinieae</taxon>
        <taxon>Vaccinium</taxon>
    </lineage>
</organism>
<evidence type="ECO:0000313" key="2">
    <source>
        <dbReference type="Proteomes" id="UP000828048"/>
    </source>
</evidence>
<comment type="caution">
    <text evidence="1">The sequence shown here is derived from an EMBL/GenBank/DDBJ whole genome shotgun (WGS) entry which is preliminary data.</text>
</comment>
<dbReference type="EMBL" id="CM037156">
    <property type="protein sequence ID" value="KAH7836965.1"/>
    <property type="molecule type" value="Genomic_DNA"/>
</dbReference>
<keyword evidence="2" id="KW-1185">Reference proteome</keyword>
<accession>A0ACB7X8H1</accession>
<reference evidence="1 2" key="1">
    <citation type="journal article" date="2021" name="Hortic Res">
        <title>High-quality reference genome and annotation aids understanding of berry development for evergreen blueberry (Vaccinium darrowii).</title>
        <authorList>
            <person name="Yu J."/>
            <person name="Hulse-Kemp A.M."/>
            <person name="Babiker E."/>
            <person name="Staton M."/>
        </authorList>
    </citation>
    <scope>NUCLEOTIDE SEQUENCE [LARGE SCALE GENOMIC DNA]</scope>
    <source>
        <strain evidence="2">cv. NJ 8807/NJ 8810</strain>
        <tissue evidence="1">Young leaf</tissue>
    </source>
</reference>
<evidence type="ECO:0000313" key="1">
    <source>
        <dbReference type="EMBL" id="KAH7836965.1"/>
    </source>
</evidence>
<proteinExistence type="predicted"/>
<sequence>MEGQMIFGCGSSVNSVRELKLEEDEEDFRSCCEDVDDLKEREEPAKEVSKNILDPKNILDEVSVNMFFKGVSIAGAGEGGAGLSGIGVVMDRSANIPSIQVQKKLDFFVDESVADYLALMDGLLEAAQNKVTRVFAFTDSEILYDQIINEEKVDNPLLLALRQRILERTEQLEDFILKLVPRIELERPLSLARVAIGIVSFSSEGDESFENCSICCDEKPNQMMITMKCSHKFCSHCMKTFVDGKLQSSQVPIRCPQLKCKYYISATECKSFLPVASYEMLEKALTEANFLNSDKMYCPFPSCSVLLDPHECLSARASSSSQLEDSCVECPACQRFVCIECGVPWHTSMSCEEYQDLPLEERDAGDLTLHRLAQNNSWRRCQQCQRMIELTQGCYHMTCWCGHEFCYSCGAGYRDGQQACQCAFWDGDHEDNTAEEHMVTYPSQESEQWAWDSFDSLPMSMDAYSDQERSQLALIQRFLLGGFSLSDHNPYQSPPRCTADSYTDAMKDLHQLPWLESKVVTMNFLALKSEELLHDGKDEGKREEKLGGNPSPDQILDQILAVPSSPETRPTVLAVFLQWRRMAVVTMVGNLGLPAPATGEAMAPASSCGEAVQLLLLSPSAM</sequence>
<dbReference type="Proteomes" id="UP000828048">
    <property type="component" value="Chromosome 6"/>
</dbReference>
<protein>
    <submittedName>
        <fullName evidence="1">Uncharacterized protein</fullName>
    </submittedName>
</protein>
<gene>
    <name evidence="1" type="ORF">Vadar_007943</name>
</gene>